<feature type="domain" description="N-terminal Ras-GEF" evidence="2">
    <location>
        <begin position="37"/>
        <end position="154"/>
    </location>
</feature>
<evidence type="ECO:0000259" key="2">
    <source>
        <dbReference type="PROSITE" id="PS50212"/>
    </source>
</evidence>
<dbReference type="SUPFAM" id="SSF48366">
    <property type="entry name" value="Ras GEF"/>
    <property type="match status" value="1"/>
</dbReference>
<dbReference type="PROSITE" id="PS50212">
    <property type="entry name" value="RASGEF_NTER"/>
    <property type="match status" value="1"/>
</dbReference>
<keyword evidence="4" id="KW-1185">Reference proteome</keyword>
<dbReference type="EMBL" id="UZAK01004506">
    <property type="protein sequence ID" value="VDO84494.1"/>
    <property type="molecule type" value="Genomic_DNA"/>
</dbReference>
<keyword evidence="1" id="KW-0344">Guanine-nucleotide releasing factor</keyword>
<dbReference type="Pfam" id="PF00618">
    <property type="entry name" value="RasGEF_N"/>
    <property type="match status" value="1"/>
</dbReference>
<dbReference type="WBParaSite" id="SCUD_0000379101-mRNA-1">
    <property type="protein sequence ID" value="SCUD_0000379101-mRNA-1"/>
    <property type="gene ID" value="SCUD_0000379101"/>
</dbReference>
<evidence type="ECO:0000256" key="1">
    <source>
        <dbReference type="PROSITE-ProRule" id="PRU00135"/>
    </source>
</evidence>
<proteinExistence type="predicted"/>
<name>A0A183JM60_9TREM</name>
<dbReference type="Gene3D" id="1.20.870.10">
    <property type="entry name" value="Son of sevenless (SoS) protein Chain: S domain 1"/>
    <property type="match status" value="1"/>
</dbReference>
<protein>
    <submittedName>
        <fullName evidence="5">N-terminal Ras-GEF domain-containing protein</fullName>
    </submittedName>
</protein>
<evidence type="ECO:0000313" key="4">
    <source>
        <dbReference type="Proteomes" id="UP000279833"/>
    </source>
</evidence>
<reference evidence="5" key="1">
    <citation type="submission" date="2016-06" db="UniProtKB">
        <authorList>
            <consortium name="WormBaseParasite"/>
        </authorList>
    </citation>
    <scope>IDENTIFICATION</scope>
</reference>
<dbReference type="SMART" id="SM00229">
    <property type="entry name" value="RasGEFN"/>
    <property type="match status" value="1"/>
</dbReference>
<dbReference type="GO" id="GO:0005085">
    <property type="term" value="F:guanyl-nucleotide exchange factor activity"/>
    <property type="evidence" value="ECO:0007669"/>
    <property type="project" value="UniProtKB-KW"/>
</dbReference>
<dbReference type="AlphaFoldDB" id="A0A183JM60"/>
<dbReference type="STRING" id="6186.A0A183JM60"/>
<reference evidence="3 4" key="2">
    <citation type="submission" date="2018-11" db="EMBL/GenBank/DDBJ databases">
        <authorList>
            <consortium name="Pathogen Informatics"/>
        </authorList>
    </citation>
    <scope>NUCLEOTIDE SEQUENCE [LARGE SCALE GENOMIC DNA]</scope>
    <source>
        <strain evidence="3">Dakar</strain>
        <strain evidence="4">Dakar, Senegal</strain>
    </source>
</reference>
<accession>A0A183JM60</accession>
<gene>
    <name evidence="3" type="ORF">SCUD_LOCUS3791</name>
</gene>
<dbReference type="Proteomes" id="UP000279833">
    <property type="component" value="Unassembled WGS sequence"/>
</dbReference>
<dbReference type="CDD" id="cd06224">
    <property type="entry name" value="REM"/>
    <property type="match status" value="1"/>
</dbReference>
<evidence type="ECO:0000313" key="3">
    <source>
        <dbReference type="EMBL" id="VDO84494.1"/>
    </source>
</evidence>
<dbReference type="InterPro" id="IPR000651">
    <property type="entry name" value="Ras-like_Gua-exchang_fac_N"/>
</dbReference>
<dbReference type="InterPro" id="IPR023578">
    <property type="entry name" value="Ras_GEF_dom_sf"/>
</dbReference>
<evidence type="ECO:0000313" key="5">
    <source>
        <dbReference type="WBParaSite" id="SCUD_0000379101-mRNA-1"/>
    </source>
</evidence>
<sequence>MCYQCKHIITLFYYRYSVPDSPSNIIFESSQTDGSAGIPVIRAATILKLIERMTYHEYFDNKTLNAFLLTYRRYISSLELLDLLIERFNIPNPDFTEAANETFNSIKERDGLLTVALRLEQRFRSVYKRRVQYRFDRVSLVFLLLVLLADTNCL</sequence>
<organism evidence="5">
    <name type="scientific">Schistosoma curassoni</name>
    <dbReference type="NCBI Taxonomy" id="6186"/>
    <lineage>
        <taxon>Eukaryota</taxon>
        <taxon>Metazoa</taxon>
        <taxon>Spiralia</taxon>
        <taxon>Lophotrochozoa</taxon>
        <taxon>Platyhelminthes</taxon>
        <taxon>Trematoda</taxon>
        <taxon>Digenea</taxon>
        <taxon>Strigeidida</taxon>
        <taxon>Schistosomatoidea</taxon>
        <taxon>Schistosomatidae</taxon>
        <taxon>Schistosoma</taxon>
    </lineage>
</organism>